<keyword evidence="3" id="KW-1185">Reference proteome</keyword>
<name>A0A380T204_9PSED</name>
<evidence type="ECO:0000313" key="3">
    <source>
        <dbReference type="Proteomes" id="UP000255177"/>
    </source>
</evidence>
<accession>A0A380T204</accession>
<dbReference type="AlphaFoldDB" id="A0A380T204"/>
<feature type="compositionally biased region" description="Basic and acidic residues" evidence="1">
    <location>
        <begin position="24"/>
        <end position="34"/>
    </location>
</feature>
<sequence length="34" mass="3718">MPQGSNARDARSKGIVGHSKMRKHELIDALKKAS</sequence>
<proteinExistence type="predicted"/>
<reference evidence="3" key="1">
    <citation type="submission" date="2018-07" db="EMBL/GenBank/DDBJ databases">
        <authorList>
            <person name="Blom J."/>
        </authorList>
    </citation>
    <scope>NUCLEOTIDE SEQUENCE [LARGE SCALE GENOMIC DNA]</scope>
    <source>
        <strain evidence="3">CCOS 864</strain>
    </source>
</reference>
<dbReference type="Proteomes" id="UP000255177">
    <property type="component" value="Unassembled WGS sequence"/>
</dbReference>
<feature type="region of interest" description="Disordered" evidence="1">
    <location>
        <begin position="1"/>
        <end position="34"/>
    </location>
</feature>
<evidence type="ECO:0000256" key="1">
    <source>
        <dbReference type="SAM" id="MobiDB-lite"/>
    </source>
</evidence>
<evidence type="ECO:0008006" key="4">
    <source>
        <dbReference type="Google" id="ProtNLM"/>
    </source>
</evidence>
<organism evidence="2 3">
    <name type="scientific">Pseudomonas wadenswilerensis</name>
    <dbReference type="NCBI Taxonomy" id="1785161"/>
    <lineage>
        <taxon>Bacteria</taxon>
        <taxon>Pseudomonadati</taxon>
        <taxon>Pseudomonadota</taxon>
        <taxon>Gammaproteobacteria</taxon>
        <taxon>Pseudomonadales</taxon>
        <taxon>Pseudomonadaceae</taxon>
        <taxon>Pseudomonas</taxon>
    </lineage>
</organism>
<evidence type="ECO:0000313" key="2">
    <source>
        <dbReference type="EMBL" id="SUQ64257.1"/>
    </source>
</evidence>
<protein>
    <recommendedName>
        <fullName evidence="4">Rho termination factor N-terminal domain-containing protein</fullName>
    </recommendedName>
</protein>
<dbReference type="EMBL" id="UIDD01000010">
    <property type="protein sequence ID" value="SUQ64257.1"/>
    <property type="molecule type" value="Genomic_DNA"/>
</dbReference>
<gene>
    <name evidence="2" type="ORF">CCOS864_03713</name>
</gene>